<comment type="caution">
    <text evidence="10">The sequence shown here is derived from an EMBL/GenBank/DDBJ whole genome shotgun (WGS) entry which is preliminary data.</text>
</comment>
<gene>
    <name evidence="10" type="ORF">SNE40_023314</name>
</gene>
<dbReference type="PANTHER" id="PTHR14647">
    <property type="entry name" value="GALACTOSE-3-O-SULFOTRANSFERASE"/>
    <property type="match status" value="1"/>
</dbReference>
<protein>
    <recommendedName>
        <fullName evidence="12">Galactosylceramide sulfotransferase-like</fullName>
    </recommendedName>
</protein>
<comment type="similarity">
    <text evidence="2">Belongs to the galactose-3-O-sulfotransferase family.</text>
</comment>
<keyword evidence="7" id="KW-0333">Golgi apparatus</keyword>
<evidence type="ECO:0000256" key="7">
    <source>
        <dbReference type="ARBA" id="ARBA00023034"/>
    </source>
</evidence>
<dbReference type="GO" id="GO:0001733">
    <property type="term" value="F:galactosylceramide sulfotransferase activity"/>
    <property type="evidence" value="ECO:0007669"/>
    <property type="project" value="InterPro"/>
</dbReference>
<evidence type="ECO:0000256" key="4">
    <source>
        <dbReference type="ARBA" id="ARBA00022692"/>
    </source>
</evidence>
<comment type="subcellular location">
    <subcellularLocation>
        <location evidence="1">Golgi apparatus membrane</location>
        <topology evidence="1">Single-pass type II membrane protein</topology>
    </subcellularLocation>
</comment>
<evidence type="ECO:0000256" key="5">
    <source>
        <dbReference type="ARBA" id="ARBA00022968"/>
    </source>
</evidence>
<sequence>MLLLNLQTNLKGIFDITEFLKINPKLNKPTAIEFRSIVDETQQESDELQFRSSSTERDKSCLPTRRVVFLKVHKTGSSTIANLFQRFGVTHNLNFAVPRKSKHENGYNYIGKPGEPIRKESLSPIPDNQTYDILWNHVVYNRTAFRSVMPNDTVYITIIREPFDQFVSAFEYFKIYGIQFIKNNMASDISVNPISAYLKNISRSESPRKSLSHIRNKMVADLGMTLTQLADPYKRIDFLRQLNKDFKLVMIMEYFDESLILLRRSLCWTHKDILYFPKNRNIFRPRRIFDLEDHNRHRAISFADYELYDFFYKEFNKKMLRAGDDVFEEVRYFRHLQKIVWDQCMTKKHIVFPTSKWSASFHVTQEECQMLRTGELAFLDYIMNITSAKYTRFLKEKMPQK</sequence>
<dbReference type="GO" id="GO:0000139">
    <property type="term" value="C:Golgi membrane"/>
    <property type="evidence" value="ECO:0007669"/>
    <property type="project" value="UniProtKB-SubCell"/>
</dbReference>
<dbReference type="GO" id="GO:0009247">
    <property type="term" value="P:glycolipid biosynthetic process"/>
    <property type="evidence" value="ECO:0007669"/>
    <property type="project" value="InterPro"/>
</dbReference>
<evidence type="ECO:0000256" key="8">
    <source>
        <dbReference type="ARBA" id="ARBA00023136"/>
    </source>
</evidence>
<dbReference type="Gene3D" id="3.40.50.300">
    <property type="entry name" value="P-loop containing nucleotide triphosphate hydrolases"/>
    <property type="match status" value="1"/>
</dbReference>
<keyword evidence="8" id="KW-0472">Membrane</keyword>
<keyword evidence="5" id="KW-0735">Signal-anchor</keyword>
<dbReference type="SUPFAM" id="SSF52540">
    <property type="entry name" value="P-loop containing nucleoside triphosphate hydrolases"/>
    <property type="match status" value="1"/>
</dbReference>
<keyword evidence="4" id="KW-0812">Transmembrane</keyword>
<dbReference type="EMBL" id="JAZGQO010000021">
    <property type="protein sequence ID" value="KAK6166675.1"/>
    <property type="molecule type" value="Genomic_DNA"/>
</dbReference>
<evidence type="ECO:0000256" key="6">
    <source>
        <dbReference type="ARBA" id="ARBA00022989"/>
    </source>
</evidence>
<keyword evidence="6" id="KW-1133">Transmembrane helix</keyword>
<evidence type="ECO:0000256" key="9">
    <source>
        <dbReference type="ARBA" id="ARBA00023180"/>
    </source>
</evidence>
<keyword evidence="9" id="KW-0325">Glycoprotein</keyword>
<keyword evidence="3" id="KW-0808">Transferase</keyword>
<dbReference type="InterPro" id="IPR027417">
    <property type="entry name" value="P-loop_NTPase"/>
</dbReference>
<dbReference type="PANTHER" id="PTHR14647:SF87">
    <property type="entry name" value="PUTATIVE-RELATED"/>
    <property type="match status" value="1"/>
</dbReference>
<dbReference type="Proteomes" id="UP001347796">
    <property type="component" value="Unassembled WGS sequence"/>
</dbReference>
<proteinExistence type="inferred from homology"/>
<dbReference type="AlphaFoldDB" id="A0AAN8G651"/>
<organism evidence="10 11">
    <name type="scientific">Patella caerulea</name>
    <name type="common">Rayed Mediterranean limpet</name>
    <dbReference type="NCBI Taxonomy" id="87958"/>
    <lineage>
        <taxon>Eukaryota</taxon>
        <taxon>Metazoa</taxon>
        <taxon>Spiralia</taxon>
        <taxon>Lophotrochozoa</taxon>
        <taxon>Mollusca</taxon>
        <taxon>Gastropoda</taxon>
        <taxon>Patellogastropoda</taxon>
        <taxon>Patelloidea</taxon>
        <taxon>Patellidae</taxon>
        <taxon>Patella</taxon>
    </lineage>
</organism>
<evidence type="ECO:0000313" key="10">
    <source>
        <dbReference type="EMBL" id="KAK6166675.1"/>
    </source>
</evidence>
<accession>A0AAN8G651</accession>
<keyword evidence="11" id="KW-1185">Reference proteome</keyword>
<evidence type="ECO:0000256" key="2">
    <source>
        <dbReference type="ARBA" id="ARBA00008124"/>
    </source>
</evidence>
<evidence type="ECO:0000313" key="11">
    <source>
        <dbReference type="Proteomes" id="UP001347796"/>
    </source>
</evidence>
<evidence type="ECO:0008006" key="12">
    <source>
        <dbReference type="Google" id="ProtNLM"/>
    </source>
</evidence>
<dbReference type="Pfam" id="PF06990">
    <property type="entry name" value="Gal-3-0_sulfotr"/>
    <property type="match status" value="1"/>
</dbReference>
<dbReference type="InterPro" id="IPR009729">
    <property type="entry name" value="Gal-3-0_sulfotransfrase"/>
</dbReference>
<evidence type="ECO:0000256" key="3">
    <source>
        <dbReference type="ARBA" id="ARBA00022679"/>
    </source>
</evidence>
<reference evidence="10 11" key="1">
    <citation type="submission" date="2024-01" db="EMBL/GenBank/DDBJ databases">
        <title>The genome of the rayed Mediterranean limpet Patella caerulea (Linnaeus, 1758).</title>
        <authorList>
            <person name="Anh-Thu Weber A."/>
            <person name="Halstead-Nussloch G."/>
        </authorList>
    </citation>
    <scope>NUCLEOTIDE SEQUENCE [LARGE SCALE GENOMIC DNA]</scope>
    <source>
        <strain evidence="10">AATW-2023a</strain>
        <tissue evidence="10">Whole specimen</tissue>
    </source>
</reference>
<name>A0AAN8G651_PATCE</name>
<evidence type="ECO:0000256" key="1">
    <source>
        <dbReference type="ARBA" id="ARBA00004323"/>
    </source>
</evidence>